<dbReference type="InterPro" id="IPR025686">
    <property type="entry name" value="Glucos_trans_II"/>
</dbReference>
<dbReference type="RefSeq" id="WP_170921443.1">
    <property type="nucleotide sequence ID" value="NZ_FWZU01000005.1"/>
</dbReference>
<feature type="transmembrane region" description="Helical" evidence="1">
    <location>
        <begin position="25"/>
        <end position="47"/>
    </location>
</feature>
<evidence type="ECO:0000256" key="1">
    <source>
        <dbReference type="SAM" id="Phobius"/>
    </source>
</evidence>
<gene>
    <name evidence="2" type="ORF">SAMN06295933_2963</name>
</gene>
<feature type="transmembrane region" description="Helical" evidence="1">
    <location>
        <begin position="338"/>
        <end position="357"/>
    </location>
</feature>
<dbReference type="EMBL" id="FWZU01000005">
    <property type="protein sequence ID" value="SMF34176.1"/>
    <property type="molecule type" value="Genomic_DNA"/>
</dbReference>
<reference evidence="3" key="1">
    <citation type="submission" date="2017-04" db="EMBL/GenBank/DDBJ databases">
        <authorList>
            <person name="Varghese N."/>
            <person name="Submissions S."/>
        </authorList>
    </citation>
    <scope>NUCLEOTIDE SEQUENCE [LARGE SCALE GENOMIC DNA]</scope>
    <source>
        <strain evidence="3">K3S</strain>
    </source>
</reference>
<name>A0A1X7EHS5_9BACT</name>
<keyword evidence="1" id="KW-1133">Transmembrane helix</keyword>
<accession>A0A1X7EHS5</accession>
<evidence type="ECO:0000313" key="2">
    <source>
        <dbReference type="EMBL" id="SMF34176.1"/>
    </source>
</evidence>
<keyword evidence="3" id="KW-1185">Reference proteome</keyword>
<feature type="transmembrane region" description="Helical" evidence="1">
    <location>
        <begin position="308"/>
        <end position="332"/>
    </location>
</feature>
<dbReference type="GO" id="GO:0016740">
    <property type="term" value="F:transferase activity"/>
    <property type="evidence" value="ECO:0007669"/>
    <property type="project" value="UniProtKB-KW"/>
</dbReference>
<organism evidence="2 3">
    <name type="scientific">Desulfovibrio gilichinskyi</name>
    <dbReference type="NCBI Taxonomy" id="1519643"/>
    <lineage>
        <taxon>Bacteria</taxon>
        <taxon>Pseudomonadati</taxon>
        <taxon>Thermodesulfobacteriota</taxon>
        <taxon>Desulfovibrionia</taxon>
        <taxon>Desulfovibrionales</taxon>
        <taxon>Desulfovibrionaceae</taxon>
        <taxon>Desulfovibrio</taxon>
    </lineage>
</organism>
<protein>
    <submittedName>
        <fullName evidence="2">Glucosyl transferase GtrII</fullName>
    </submittedName>
</protein>
<keyword evidence="1" id="KW-0472">Membrane</keyword>
<evidence type="ECO:0000313" key="3">
    <source>
        <dbReference type="Proteomes" id="UP000192906"/>
    </source>
</evidence>
<feature type="transmembrane region" description="Helical" evidence="1">
    <location>
        <begin position="362"/>
        <end position="379"/>
    </location>
</feature>
<dbReference type="Proteomes" id="UP000192906">
    <property type="component" value="Unassembled WGS sequence"/>
</dbReference>
<feature type="transmembrane region" description="Helical" evidence="1">
    <location>
        <begin position="212"/>
        <end position="233"/>
    </location>
</feature>
<proteinExistence type="predicted"/>
<feature type="transmembrane region" description="Helical" evidence="1">
    <location>
        <begin position="123"/>
        <end position="150"/>
    </location>
</feature>
<feature type="transmembrane region" description="Helical" evidence="1">
    <location>
        <begin position="81"/>
        <end position="102"/>
    </location>
</feature>
<dbReference type="Pfam" id="PF14264">
    <property type="entry name" value="Glucos_trans_II"/>
    <property type="match status" value="1"/>
</dbReference>
<feature type="transmembrane region" description="Helical" evidence="1">
    <location>
        <begin position="277"/>
        <end position="296"/>
    </location>
</feature>
<dbReference type="AlphaFoldDB" id="A0A1X7EHS5"/>
<keyword evidence="1" id="KW-0812">Transmembrane</keyword>
<keyword evidence="2" id="KW-0808">Transferase</keyword>
<sequence length="601" mass="67115">MEISKFDINSYIATQYEKISRSDKIAFLFSIFIGLCAHGAALLGFFINEDDNLGQFVGYFTSGRFFSDIVYGSIECQPFQFFQTFIFILLVAASGVLVAKLLSAKSTTTKSVIAGLIISYPAFSVGMTYTMVTLVYAVAIYFSILSVYFVNKDGWGNFFIGSVFLTLSLGTYQAYLSVTATLCTSVLLLFVLEHDMAQKNNLLLLLKKTGLFFLYAVVSGVFYIGAVKLSTLYHHAELGKNQGADRIGSIDVSFSALQKIYTAYTSFLNNHFFNMPSFFYTLLSILSILTIIVILCRSISQKSLQTKIVNIALSGFILFIILIMGFAVTFVAPFAEINILQTYGIMIIIALSVSIVAEFSNWTKNVVFVLALLMIMMFSNRNNAQYYKASLITRATLLTVNRIFSRVEEMKGFSADSKIAIVGNLPNDILKSEQSQPYNEISSGYSGNFVGLSRPNQSHKFSTIMSFLGYDVKHIEDDKDFLRACKMALHMPIYPQKGAIAIDGDLVVIKLNEPHLTIKPTLVGDRKYHFEYTPFSESKNLDYFWTVVDVTAQKGKNLSTSNPKLDIQFDTAGNTCYVIGVYVEKGTNEVIESTPYWFIVN</sequence>
<feature type="transmembrane region" description="Helical" evidence="1">
    <location>
        <begin position="170"/>
        <end position="192"/>
    </location>
</feature>